<gene>
    <name evidence="1" type="ORF">CFBP8129_18200</name>
</gene>
<dbReference type="EMBL" id="LR828253">
    <property type="protein sequence ID" value="CAD0324592.1"/>
    <property type="molecule type" value="Genomic_DNA"/>
</dbReference>
<accession>A0A6V7CYZ6</accession>
<sequence>MASLPNSAKRAQLCEPAQTESVTDLAYQFMRSTSE</sequence>
<name>A0A6V7CYZ6_9XANT</name>
<reference evidence="1" key="1">
    <citation type="submission" date="2020-07" db="EMBL/GenBank/DDBJ databases">
        <authorList>
            <person name="Pothier F. J."/>
        </authorList>
    </citation>
    <scope>NUCLEOTIDE SEQUENCE</scope>
    <source>
        <strain evidence="1">CFBP 8129</strain>
    </source>
</reference>
<dbReference type="AlphaFoldDB" id="A0A6V7CYZ6"/>
<dbReference type="EMBL" id="LR828253">
    <property type="protein sequence ID" value="CAD0324579.1"/>
    <property type="molecule type" value="Genomic_DNA"/>
</dbReference>
<protein>
    <submittedName>
        <fullName evidence="1">Uncharacterized protein</fullName>
    </submittedName>
</protein>
<proteinExistence type="predicted"/>
<organism evidence="1">
    <name type="scientific">Xanthomonas hortorum pv. gardneri</name>
    <dbReference type="NCBI Taxonomy" id="2754056"/>
    <lineage>
        <taxon>Bacteria</taxon>
        <taxon>Pseudomonadati</taxon>
        <taxon>Pseudomonadota</taxon>
        <taxon>Gammaproteobacteria</taxon>
        <taxon>Lysobacterales</taxon>
        <taxon>Lysobacteraceae</taxon>
        <taxon>Xanthomonas</taxon>
    </lineage>
</organism>
<evidence type="ECO:0000313" key="1">
    <source>
        <dbReference type="EMBL" id="CAD0324592.1"/>
    </source>
</evidence>